<proteinExistence type="predicted"/>
<comment type="caution">
    <text evidence="1">The sequence shown here is derived from an EMBL/GenBank/DDBJ whole genome shotgun (WGS) entry which is preliminary data.</text>
</comment>
<evidence type="ECO:0000313" key="4">
    <source>
        <dbReference type="Proteomes" id="UP000295685"/>
    </source>
</evidence>
<dbReference type="Proteomes" id="UP000295685">
    <property type="component" value="Unassembled WGS sequence"/>
</dbReference>
<name>A0A4R8SIF6_9MYCO</name>
<evidence type="ECO:0000313" key="1">
    <source>
        <dbReference type="EMBL" id="TDZ96672.1"/>
    </source>
</evidence>
<dbReference type="Proteomes" id="UP000294844">
    <property type="component" value="Unassembled WGS sequence"/>
</dbReference>
<evidence type="ECO:0000313" key="3">
    <source>
        <dbReference type="Proteomes" id="UP000294844"/>
    </source>
</evidence>
<keyword evidence="3" id="KW-1185">Reference proteome</keyword>
<protein>
    <submittedName>
        <fullName evidence="1">Uncharacterized protein</fullName>
    </submittedName>
</protein>
<accession>A0A4R8SIF6</accession>
<dbReference type="EMBL" id="PECM01000008">
    <property type="protein sequence ID" value="TEA05767.1"/>
    <property type="molecule type" value="Genomic_DNA"/>
</dbReference>
<sequence length="44" mass="4911">MGKVTNVGSAQQITNASQKAFNKPSMSCRFIGLDGRLHVRYRNQ</sequence>
<reference evidence="3 4" key="1">
    <citation type="journal article" date="2019" name="Sci. Rep.">
        <title>Extended insight into the Mycobacterium chelonae-abscessus complex through whole genome sequencing of Mycobacterium salmoniphilum outbreak and Mycobacterium salmoniphilum-like strains.</title>
        <authorList>
            <person name="Behra P.R.K."/>
            <person name="Das S."/>
            <person name="Pettersson B.M.F."/>
            <person name="Shirreff L."/>
            <person name="DuCote T."/>
            <person name="Jacobsson K.G."/>
            <person name="Ennis D.G."/>
            <person name="Kirsebom L.A."/>
        </authorList>
    </citation>
    <scope>NUCLEOTIDE SEQUENCE [LARGE SCALE GENOMIC DNA]</scope>
    <source>
        <strain evidence="2 3">CCUG 60883</strain>
        <strain evidence="1 4">CCUG 60885</strain>
    </source>
</reference>
<gene>
    <name evidence="2" type="ORF">CCUG60883_03073</name>
    <name evidence="1" type="ORF">CCUG60885_02816</name>
</gene>
<dbReference type="AlphaFoldDB" id="A0A4R8SIF6"/>
<dbReference type="EMBL" id="PECK01000003">
    <property type="protein sequence ID" value="TDZ96672.1"/>
    <property type="molecule type" value="Genomic_DNA"/>
</dbReference>
<organism evidence="1 4">
    <name type="scientific">Mycobacteroides salmoniphilum</name>
    <dbReference type="NCBI Taxonomy" id="404941"/>
    <lineage>
        <taxon>Bacteria</taxon>
        <taxon>Bacillati</taxon>
        <taxon>Actinomycetota</taxon>
        <taxon>Actinomycetes</taxon>
        <taxon>Mycobacteriales</taxon>
        <taxon>Mycobacteriaceae</taxon>
        <taxon>Mycobacteroides</taxon>
    </lineage>
</organism>
<evidence type="ECO:0000313" key="2">
    <source>
        <dbReference type="EMBL" id="TEA05767.1"/>
    </source>
</evidence>